<dbReference type="Gene3D" id="3.40.50.200">
    <property type="entry name" value="Peptidase S8/S53 domain"/>
    <property type="match status" value="1"/>
</dbReference>
<sequence length="324" mass="35242">MTVKHPMKASAVAVFGVLYLGMSGYAAAEIGMTKADKGGFYVPTFTSEDIKEFNTSRKENQAGDLLLAPGKVNHVLNRRQQKVFEFDDSIKGEHTFIVQFDDKPVATYEGGVSGYAPTKPLMMQKSGGMNPGQAQASEVVNYQSMLKSKQQSVLSKASAHGARFELKNQFTLANNAATVRMTQEDAARMAQVPGVKKITPTRVFKLRTDRGPEFIHADAAWNGNTSSGLKAQGEGMVVGIIDTGINTDHPAFASDAAFTASHEKMGGQYLGDCQADASLCNDKLIGVYSYDVITEVYNAPEFQDYAWQTKLIRPRNGEDYNGHG</sequence>
<comment type="caution">
    <text evidence="2">Lacks conserved residue(s) required for the propagation of feature annotation.</text>
</comment>
<dbReference type="SUPFAM" id="SSF52743">
    <property type="entry name" value="Subtilisin-like"/>
    <property type="match status" value="1"/>
</dbReference>
<evidence type="ECO:0000256" key="2">
    <source>
        <dbReference type="PROSITE-ProRule" id="PRU01240"/>
    </source>
</evidence>
<evidence type="ECO:0000313" key="5">
    <source>
        <dbReference type="EMBL" id="QRH02488.1"/>
    </source>
</evidence>
<dbReference type="EMBL" id="CP069213">
    <property type="protein sequence ID" value="QRH02488.1"/>
    <property type="molecule type" value="Genomic_DNA"/>
</dbReference>
<dbReference type="PRINTS" id="PR00723">
    <property type="entry name" value="SUBTILISIN"/>
</dbReference>
<gene>
    <name evidence="5" type="ORF">JQC75_03420</name>
</gene>
<evidence type="ECO:0000313" key="6">
    <source>
        <dbReference type="Proteomes" id="UP000596252"/>
    </source>
</evidence>
<evidence type="ECO:0000259" key="4">
    <source>
        <dbReference type="Pfam" id="PF05922"/>
    </source>
</evidence>
<feature type="signal peptide" evidence="3">
    <location>
        <begin position="1"/>
        <end position="28"/>
    </location>
</feature>
<dbReference type="InterPro" id="IPR045051">
    <property type="entry name" value="SBT"/>
</dbReference>
<evidence type="ECO:0000256" key="1">
    <source>
        <dbReference type="ARBA" id="ARBA00022801"/>
    </source>
</evidence>
<dbReference type="PROSITE" id="PS00136">
    <property type="entry name" value="SUBTILASE_ASP"/>
    <property type="match status" value="1"/>
</dbReference>
<dbReference type="Proteomes" id="UP000596252">
    <property type="component" value="Chromosome"/>
</dbReference>
<dbReference type="InterPro" id="IPR036852">
    <property type="entry name" value="Peptidase_S8/S53_dom_sf"/>
</dbReference>
<accession>A0ABX7G5E2</accession>
<dbReference type="InterPro" id="IPR023827">
    <property type="entry name" value="Peptidase_S8_Asp-AS"/>
</dbReference>
<dbReference type="GO" id="GO:0030414">
    <property type="term" value="F:peptidase inhibitor activity"/>
    <property type="evidence" value="ECO:0007669"/>
    <property type="project" value="UniProtKB-KW"/>
</dbReference>
<dbReference type="PROSITE" id="PS51892">
    <property type="entry name" value="SUBTILASE"/>
    <property type="match status" value="1"/>
</dbReference>
<keyword evidence="3" id="KW-0732">Signal</keyword>
<comment type="similarity">
    <text evidence="2">Belongs to the peptidase S8 family.</text>
</comment>
<feature type="chain" id="PRO_5046405188" evidence="3">
    <location>
        <begin position="29"/>
        <end position="324"/>
    </location>
</feature>
<dbReference type="InterPro" id="IPR015500">
    <property type="entry name" value="Peptidase_S8_subtilisin-rel"/>
</dbReference>
<dbReference type="Pfam" id="PF05922">
    <property type="entry name" value="Inhibitor_I9"/>
    <property type="match status" value="1"/>
</dbReference>
<keyword evidence="5" id="KW-0646">Protease inhibitor</keyword>
<dbReference type="InterPro" id="IPR010259">
    <property type="entry name" value="S8pro/Inhibitor_I9"/>
</dbReference>
<evidence type="ECO:0000256" key="3">
    <source>
        <dbReference type="SAM" id="SignalP"/>
    </source>
</evidence>
<feature type="domain" description="Inhibitor I9" evidence="4">
    <location>
        <begin position="95"/>
        <end position="206"/>
    </location>
</feature>
<organism evidence="5 6">
    <name type="scientific">Shewanella litorisediminis</name>
    <dbReference type="NCBI Taxonomy" id="1173586"/>
    <lineage>
        <taxon>Bacteria</taxon>
        <taxon>Pseudomonadati</taxon>
        <taxon>Pseudomonadota</taxon>
        <taxon>Gammaproteobacteria</taxon>
        <taxon>Alteromonadales</taxon>
        <taxon>Shewanellaceae</taxon>
        <taxon>Shewanella</taxon>
    </lineage>
</organism>
<proteinExistence type="inferred from homology"/>
<dbReference type="PANTHER" id="PTHR10795">
    <property type="entry name" value="PROPROTEIN CONVERTASE SUBTILISIN/KEXIN"/>
    <property type="match status" value="1"/>
</dbReference>
<keyword evidence="1" id="KW-0378">Hydrolase</keyword>
<keyword evidence="6" id="KW-1185">Reference proteome</keyword>
<protein>
    <submittedName>
        <fullName evidence="5">Protease inhibitor I9 family protein</fullName>
    </submittedName>
</protein>
<reference evidence="5 6" key="1">
    <citation type="journal article" date="2012" name="Antonie Van Leeuwenhoek">
        <title>Shewanella litorisediminis sp. nov., a gammaproteobacterium isolated from a tidal flat sediment.</title>
        <authorList>
            <person name="Lee M.H."/>
            <person name="Yoon J.H."/>
        </authorList>
    </citation>
    <scope>NUCLEOTIDE SEQUENCE [LARGE SCALE GENOMIC DNA]</scope>
    <source>
        <strain evidence="5 6">SMK1-12</strain>
    </source>
</reference>
<name>A0ABX7G5E2_9GAMM</name>
<dbReference type="RefSeq" id="WP_203326096.1">
    <property type="nucleotide sequence ID" value="NZ_CP069213.1"/>
</dbReference>